<dbReference type="RefSeq" id="WP_254091974.1">
    <property type="nucleotide sequence ID" value="NZ_JAHESC010000030.1"/>
</dbReference>
<evidence type="ECO:0000256" key="7">
    <source>
        <dbReference type="SAM" id="Phobius"/>
    </source>
</evidence>
<sequence>MKVYFRVLRYVPNLGIRLVQFFGYSVLGIVFGVVNYALVIPLLDTLFGDTKDASQAVPAYPTFEPSLDYATDLFNYHILTTVRDYGIMQALLFICIALVVSMLIASVFRYMERMAASRIKVDVVKNIRMDIFDKVSQLHVGYFNDQRKGDLISRFTNDVVEVENAAVNSLKFVLKEPITILVTFGVLFFISVKMTLFTLLVFPITGGILSEIIKRLKRRAIQSQESQGRIVNILDEAFGGMRVINAFNARWFVLGKIDAETSYHRKVNLSMARKNELASPVSETLGVMIMAGLMYFGGSMVLGENPELTPGKFLGFLALFASIIQPAKNFSNGITSVQKGTVSAERIFRVIDTQPLVKNKPDAKPIGEFKESVEFRNVSFAYERDLVLKNINLKVEKGKTIALIGPSGGGKSTLADLVPRFYDPTEGEVLLDGVSLRDYELESLRKQMGVVTQESILFNDTIFNNIAFGLEHVREEDVIQAARVANAHDFIMQTPDGYQTVIGERGSKLSGGQRQRLSIARAVLKNPPIMILDEATSALDSESERLVQDALNNLMKNRTSIVIAHRLSTIQHADEIVVIQNGQIVERGRHETLLNQSGLYKKLIEIQTMDR</sequence>
<dbReference type="CDD" id="cd03251">
    <property type="entry name" value="ABCC_MsbA"/>
    <property type="match status" value="1"/>
</dbReference>
<proteinExistence type="predicted"/>
<evidence type="ECO:0000259" key="8">
    <source>
        <dbReference type="PROSITE" id="PS50893"/>
    </source>
</evidence>
<keyword evidence="11" id="KW-1185">Reference proteome</keyword>
<dbReference type="PROSITE" id="PS50893">
    <property type="entry name" value="ABC_TRANSPORTER_2"/>
    <property type="match status" value="1"/>
</dbReference>
<dbReference type="CDD" id="cd18552">
    <property type="entry name" value="ABC_6TM_MsbA_like"/>
    <property type="match status" value="1"/>
</dbReference>
<evidence type="ECO:0000313" key="11">
    <source>
        <dbReference type="Proteomes" id="UP001319180"/>
    </source>
</evidence>
<keyword evidence="4 10" id="KW-0067">ATP-binding</keyword>
<dbReference type="InterPro" id="IPR027417">
    <property type="entry name" value="P-loop_NTPase"/>
</dbReference>
<protein>
    <submittedName>
        <fullName evidence="10">ABC transporter ATP-binding protein/permease</fullName>
    </submittedName>
</protein>
<dbReference type="PROSITE" id="PS00211">
    <property type="entry name" value="ABC_TRANSPORTER_1"/>
    <property type="match status" value="1"/>
</dbReference>
<dbReference type="Pfam" id="PF00664">
    <property type="entry name" value="ABC_membrane"/>
    <property type="match status" value="1"/>
</dbReference>
<dbReference type="InterPro" id="IPR017871">
    <property type="entry name" value="ABC_transporter-like_CS"/>
</dbReference>
<accession>A0AAP2DDI8</accession>
<comment type="subcellular location">
    <subcellularLocation>
        <location evidence="1">Cell membrane</location>
        <topology evidence="1">Multi-pass membrane protein</topology>
    </subcellularLocation>
</comment>
<dbReference type="SUPFAM" id="SSF90123">
    <property type="entry name" value="ABC transporter transmembrane region"/>
    <property type="match status" value="1"/>
</dbReference>
<evidence type="ECO:0000256" key="2">
    <source>
        <dbReference type="ARBA" id="ARBA00022692"/>
    </source>
</evidence>
<dbReference type="GO" id="GO:0016887">
    <property type="term" value="F:ATP hydrolysis activity"/>
    <property type="evidence" value="ECO:0007669"/>
    <property type="project" value="InterPro"/>
</dbReference>
<keyword evidence="2 7" id="KW-0812">Transmembrane</keyword>
<reference evidence="10 11" key="1">
    <citation type="submission" date="2021-05" db="EMBL/GenBank/DDBJ databases">
        <title>A Polyphasic approach of four new species of the genus Ohtaekwangia: Ohtaekwangia histidinii sp. nov., Ohtaekwangia cretensis sp. nov., Ohtaekwangia indiensis sp. nov., Ohtaekwangia reichenbachii sp. nov. from diverse environment.</title>
        <authorList>
            <person name="Octaviana S."/>
        </authorList>
    </citation>
    <scope>NUCLEOTIDE SEQUENCE [LARGE SCALE GENOMIC DNA]</scope>
    <source>
        <strain evidence="10 11">PWU37</strain>
    </source>
</reference>
<evidence type="ECO:0000256" key="3">
    <source>
        <dbReference type="ARBA" id="ARBA00022741"/>
    </source>
</evidence>
<evidence type="ECO:0000256" key="5">
    <source>
        <dbReference type="ARBA" id="ARBA00022989"/>
    </source>
</evidence>
<dbReference type="InterPro" id="IPR011527">
    <property type="entry name" value="ABC1_TM_dom"/>
</dbReference>
<dbReference type="Pfam" id="PF00005">
    <property type="entry name" value="ABC_tran"/>
    <property type="match status" value="1"/>
</dbReference>
<dbReference type="Proteomes" id="UP001319180">
    <property type="component" value="Unassembled WGS sequence"/>
</dbReference>
<dbReference type="Gene3D" id="3.40.50.300">
    <property type="entry name" value="P-loop containing nucleotide triphosphate hydrolases"/>
    <property type="match status" value="1"/>
</dbReference>
<keyword evidence="5 7" id="KW-1133">Transmembrane helix</keyword>
<dbReference type="GO" id="GO:0005524">
    <property type="term" value="F:ATP binding"/>
    <property type="evidence" value="ECO:0007669"/>
    <property type="project" value="UniProtKB-KW"/>
</dbReference>
<dbReference type="AlphaFoldDB" id="A0AAP2DDI8"/>
<evidence type="ECO:0000256" key="1">
    <source>
        <dbReference type="ARBA" id="ARBA00004651"/>
    </source>
</evidence>
<evidence type="ECO:0000256" key="6">
    <source>
        <dbReference type="ARBA" id="ARBA00023136"/>
    </source>
</evidence>
<dbReference type="PROSITE" id="PS50929">
    <property type="entry name" value="ABC_TM1F"/>
    <property type="match status" value="1"/>
</dbReference>
<keyword evidence="6 7" id="KW-0472">Membrane</keyword>
<dbReference type="Gene3D" id="1.20.1560.10">
    <property type="entry name" value="ABC transporter type 1, transmembrane domain"/>
    <property type="match status" value="1"/>
</dbReference>
<dbReference type="InterPro" id="IPR036640">
    <property type="entry name" value="ABC1_TM_sf"/>
</dbReference>
<dbReference type="EMBL" id="JAHESC010000030">
    <property type="protein sequence ID" value="MBT1688750.1"/>
    <property type="molecule type" value="Genomic_DNA"/>
</dbReference>
<dbReference type="SMART" id="SM00382">
    <property type="entry name" value="AAA"/>
    <property type="match status" value="1"/>
</dbReference>
<feature type="domain" description="ABC transmembrane type-1" evidence="9">
    <location>
        <begin position="25"/>
        <end position="339"/>
    </location>
</feature>
<dbReference type="GO" id="GO:0015421">
    <property type="term" value="F:ABC-type oligopeptide transporter activity"/>
    <property type="evidence" value="ECO:0007669"/>
    <property type="project" value="TreeGrafter"/>
</dbReference>
<evidence type="ECO:0000313" key="10">
    <source>
        <dbReference type="EMBL" id="MBT1688750.1"/>
    </source>
</evidence>
<feature type="transmembrane region" description="Helical" evidence="7">
    <location>
        <begin position="87"/>
        <end position="108"/>
    </location>
</feature>
<dbReference type="InterPro" id="IPR039421">
    <property type="entry name" value="Type_1_exporter"/>
</dbReference>
<dbReference type="InterPro" id="IPR003439">
    <property type="entry name" value="ABC_transporter-like_ATP-bd"/>
</dbReference>
<dbReference type="PANTHER" id="PTHR43394:SF1">
    <property type="entry name" value="ATP-BINDING CASSETTE SUB-FAMILY B MEMBER 10, MITOCHONDRIAL"/>
    <property type="match status" value="1"/>
</dbReference>
<dbReference type="PANTHER" id="PTHR43394">
    <property type="entry name" value="ATP-DEPENDENT PERMEASE MDL1, MITOCHONDRIAL"/>
    <property type="match status" value="1"/>
</dbReference>
<evidence type="ECO:0000256" key="4">
    <source>
        <dbReference type="ARBA" id="ARBA00022840"/>
    </source>
</evidence>
<dbReference type="FunFam" id="3.40.50.300:FF:000218">
    <property type="entry name" value="Multidrug ABC transporter ATP-binding protein"/>
    <property type="match status" value="1"/>
</dbReference>
<dbReference type="GO" id="GO:0005886">
    <property type="term" value="C:plasma membrane"/>
    <property type="evidence" value="ECO:0007669"/>
    <property type="project" value="UniProtKB-SubCell"/>
</dbReference>
<gene>
    <name evidence="10" type="ORF">KK078_19425</name>
</gene>
<organism evidence="10 11">
    <name type="scientific">Dawidia soli</name>
    <dbReference type="NCBI Taxonomy" id="2782352"/>
    <lineage>
        <taxon>Bacteria</taxon>
        <taxon>Pseudomonadati</taxon>
        <taxon>Bacteroidota</taxon>
        <taxon>Cytophagia</taxon>
        <taxon>Cytophagales</taxon>
        <taxon>Chryseotaleaceae</taxon>
        <taxon>Dawidia</taxon>
    </lineage>
</organism>
<feature type="transmembrane region" description="Helical" evidence="7">
    <location>
        <begin position="21"/>
        <end position="43"/>
    </location>
</feature>
<feature type="domain" description="ABC transporter" evidence="8">
    <location>
        <begin position="373"/>
        <end position="606"/>
    </location>
</feature>
<dbReference type="InterPro" id="IPR003593">
    <property type="entry name" value="AAA+_ATPase"/>
</dbReference>
<name>A0AAP2DDI8_9BACT</name>
<dbReference type="SUPFAM" id="SSF52540">
    <property type="entry name" value="P-loop containing nucleoside triphosphate hydrolases"/>
    <property type="match status" value="1"/>
</dbReference>
<comment type="caution">
    <text evidence="10">The sequence shown here is derived from an EMBL/GenBank/DDBJ whole genome shotgun (WGS) entry which is preliminary data.</text>
</comment>
<keyword evidence="3" id="KW-0547">Nucleotide-binding</keyword>
<evidence type="ECO:0000259" key="9">
    <source>
        <dbReference type="PROSITE" id="PS50929"/>
    </source>
</evidence>